<evidence type="ECO:0000313" key="2">
    <source>
        <dbReference type="EMBL" id="CAD2219229.1"/>
    </source>
</evidence>
<dbReference type="GO" id="GO:0006383">
    <property type="term" value="P:transcription by RNA polymerase III"/>
    <property type="evidence" value="ECO:0007669"/>
    <property type="project" value="InterPro"/>
</dbReference>
<feature type="compositionally biased region" description="Acidic residues" evidence="1">
    <location>
        <begin position="559"/>
        <end position="568"/>
    </location>
</feature>
<evidence type="ECO:0000256" key="1">
    <source>
        <dbReference type="SAM" id="MobiDB-lite"/>
    </source>
</evidence>
<dbReference type="VEuPathDB" id="TriTrypDB:ADEAN_000673100"/>
<proteinExistence type="predicted"/>
<name>A0A7G2CII2_9TRYP</name>
<evidence type="ECO:0000313" key="3">
    <source>
        <dbReference type="Proteomes" id="UP000515908"/>
    </source>
</evidence>
<sequence>MLIGLGEIHRATTVLLGLWEKSQCSDFEVFALLSSLYFQLGRWRALEKLIEGSLSTFFSAHRTEGKTEATTATTAPIKEEEVDEFDFDETEKKAEEKESGKEEVNRLYGDTVTLDTEEKKRSFITLVNVHAELLNEQGKHMECVRLMEFAAAMLNVTVPELPPDLIVRLTTAYAFIGDRYIEPCKELVRHIYEHCPMNLYSDVIYDVAVVLRKVALFEEGSMLFEMFARYNEFVYNRQLAAFRREEETLQTMESDLRKRTGEEKSGAVLPSAELIRQQKKVQEQRQELNDLSTIVAAAYEGYAYCSFLNTGEVDSAVTLLRRALELEPTQVAARLLLGQLLFFNKKDFTGAVAVLTPQPAEPPLQRVQVGLLLTRILYCAEQYVEAIALGVSIFELILNSPDDGDTMSTAPGAKRSRTQLTTPSITRASSAIVSAGSLSARIGGATSSVGSLAHSVASSIRAGTSVYRQQLHRRGSASLTTTVYGASAAASVSAGTTEKEKIKDQTAIFNFNGRYRRKRADRINDEETKVKSEEETNRPELTTLDAKEFWTVQPKGEEEGALSEEDVQAESPVNDTPTDRKPRKRVRLEVEDAPPVLRSGDSTAGDKDRDLEELERFEREMAEVGPEQQEREDPYALPSLEEVSATFKDPEMARMFLEVSTNEAPLATSSVTPVAEAPLPPPNVDHVSVKEVLRAVGRTDLMDLAAIVVSSYSALQQFNEAKEFAVVALRSFSRKKRFASMSDATGRPLRVALLRAAIASEEVEDAFRVATRLLEEDSTPAQRREVMDLLHVICYRRKSSYFLIKNTENPEELPIDLLSLVASRYWSIDAYVQALSVYRIIFKQKPNDVRLHFILALGYLFSSHRKGGEAKLEGAISTALLYLDRYQALTTRCSPARTGEALYNTARAMQLLGLYYLAIPLYERIVHDLTVPQQCAPAVRTAAQFNLYHIYRWTSSNRTLALRQLPSLQYSDTG</sequence>
<feature type="compositionally biased region" description="Basic and acidic residues" evidence="1">
    <location>
        <begin position="526"/>
        <end position="538"/>
    </location>
</feature>
<dbReference type="Proteomes" id="UP000515908">
    <property type="component" value="Chromosome 13"/>
</dbReference>
<dbReference type="OrthoDB" id="9991317at2759"/>
<dbReference type="InterPro" id="IPR039340">
    <property type="entry name" value="Tfc4/TFIIIC-102/Sfc4"/>
</dbReference>
<keyword evidence="3" id="KW-1185">Reference proteome</keyword>
<dbReference type="PANTHER" id="PTHR23082">
    <property type="entry name" value="TRANSCRIPTION INITIATION FACTOR IIIC TFIIIC , POLYPEPTIDE 3-RELATED"/>
    <property type="match status" value="1"/>
</dbReference>
<dbReference type="EMBL" id="LR877157">
    <property type="protein sequence ID" value="CAD2219229.1"/>
    <property type="molecule type" value="Genomic_DNA"/>
</dbReference>
<dbReference type="InterPro" id="IPR011990">
    <property type="entry name" value="TPR-like_helical_dom_sf"/>
</dbReference>
<reference evidence="2 3" key="1">
    <citation type="submission" date="2020-08" db="EMBL/GenBank/DDBJ databases">
        <authorList>
            <person name="Newling K."/>
            <person name="Davey J."/>
            <person name="Forrester S."/>
        </authorList>
    </citation>
    <scope>NUCLEOTIDE SEQUENCE [LARGE SCALE GENOMIC DNA]</scope>
    <source>
        <strain evidence="3">Crithidia deanei Carvalho (ATCC PRA-265)</strain>
    </source>
</reference>
<dbReference type="SUPFAM" id="SSF48452">
    <property type="entry name" value="TPR-like"/>
    <property type="match status" value="2"/>
</dbReference>
<accession>A0A7G2CII2</accession>
<organism evidence="2 3">
    <name type="scientific">Angomonas deanei</name>
    <dbReference type="NCBI Taxonomy" id="59799"/>
    <lineage>
        <taxon>Eukaryota</taxon>
        <taxon>Discoba</taxon>
        <taxon>Euglenozoa</taxon>
        <taxon>Kinetoplastea</taxon>
        <taxon>Metakinetoplastina</taxon>
        <taxon>Trypanosomatida</taxon>
        <taxon>Trypanosomatidae</taxon>
        <taxon>Strigomonadinae</taxon>
        <taxon>Angomonas</taxon>
    </lineage>
</organism>
<protein>
    <submittedName>
        <fullName evidence="2">Tetratricopeptide repeat, putative</fullName>
    </submittedName>
</protein>
<dbReference type="GO" id="GO:0000127">
    <property type="term" value="C:transcription factor TFIIIC complex"/>
    <property type="evidence" value="ECO:0007669"/>
    <property type="project" value="TreeGrafter"/>
</dbReference>
<gene>
    <name evidence="2" type="ORF">ADEAN_000673100</name>
</gene>
<feature type="region of interest" description="Disordered" evidence="1">
    <location>
        <begin position="526"/>
        <end position="609"/>
    </location>
</feature>
<dbReference type="PANTHER" id="PTHR23082:SF0">
    <property type="entry name" value="GENERAL TRANSCRIPTION FACTOR 3C POLYPEPTIDE 3"/>
    <property type="match status" value="1"/>
</dbReference>
<dbReference type="Gene3D" id="1.25.40.10">
    <property type="entry name" value="Tetratricopeptide repeat domain"/>
    <property type="match status" value="1"/>
</dbReference>
<dbReference type="AlphaFoldDB" id="A0A7G2CII2"/>